<evidence type="ECO:0000256" key="8">
    <source>
        <dbReference type="SAM" id="SignalP"/>
    </source>
</evidence>
<dbReference type="PROSITE" id="PS51405">
    <property type="entry name" value="HEME_HALOPEROXIDASE"/>
    <property type="match status" value="1"/>
</dbReference>
<feature type="signal peptide" evidence="8">
    <location>
        <begin position="1"/>
        <end position="18"/>
    </location>
</feature>
<dbReference type="GO" id="GO:0046872">
    <property type="term" value="F:metal ion binding"/>
    <property type="evidence" value="ECO:0007669"/>
    <property type="project" value="UniProtKB-KW"/>
</dbReference>
<evidence type="ECO:0000256" key="2">
    <source>
        <dbReference type="ARBA" id="ARBA00022559"/>
    </source>
</evidence>
<comment type="similarity">
    <text evidence="7">Belongs to the chloroperoxidase family.</text>
</comment>
<dbReference type="Gene3D" id="1.10.489.10">
    <property type="entry name" value="Chloroperoxidase-like"/>
    <property type="match status" value="1"/>
</dbReference>
<evidence type="ECO:0000256" key="6">
    <source>
        <dbReference type="ARBA" id="ARBA00023004"/>
    </source>
</evidence>
<dbReference type="EMBL" id="JBANMG010000004">
    <property type="protein sequence ID" value="KAK6953816.1"/>
    <property type="molecule type" value="Genomic_DNA"/>
</dbReference>
<proteinExistence type="inferred from homology"/>
<evidence type="ECO:0000256" key="4">
    <source>
        <dbReference type="ARBA" id="ARBA00022723"/>
    </source>
</evidence>
<keyword evidence="4" id="KW-0479">Metal-binding</keyword>
<dbReference type="InterPro" id="IPR036851">
    <property type="entry name" value="Chloroperoxidase-like_sf"/>
</dbReference>
<evidence type="ECO:0000256" key="5">
    <source>
        <dbReference type="ARBA" id="ARBA00023002"/>
    </source>
</evidence>
<name>A0AAX6MMV7_9PEZI</name>
<dbReference type="Proteomes" id="UP001369815">
    <property type="component" value="Unassembled WGS sequence"/>
</dbReference>
<dbReference type="PANTHER" id="PTHR33577:SF7">
    <property type="entry name" value="HEME HALOPEROXIDASE FAMILY PROFILE DOMAIN-CONTAINING PROTEIN"/>
    <property type="match status" value="1"/>
</dbReference>
<keyword evidence="11" id="KW-1185">Reference proteome</keyword>
<dbReference type="GO" id="GO:0004601">
    <property type="term" value="F:peroxidase activity"/>
    <property type="evidence" value="ECO:0007669"/>
    <property type="project" value="UniProtKB-KW"/>
</dbReference>
<protein>
    <recommendedName>
        <fullName evidence="9">Heme haloperoxidase family profile domain-containing protein</fullName>
    </recommendedName>
</protein>
<feature type="chain" id="PRO_5043601478" description="Heme haloperoxidase family profile domain-containing protein" evidence="8">
    <location>
        <begin position="19"/>
        <end position="263"/>
    </location>
</feature>
<comment type="cofactor">
    <cofactor evidence="1">
        <name>heme b</name>
        <dbReference type="ChEBI" id="CHEBI:60344"/>
    </cofactor>
</comment>
<evidence type="ECO:0000313" key="11">
    <source>
        <dbReference type="Proteomes" id="UP001369815"/>
    </source>
</evidence>
<sequence>MKLTFLSSVVTFGSAATAYPTSWEAPGPNDVRGPCPMLNTLANHGFLPHDGKNINVNNTAEALSKGLNLAWELGVDLHDFAVMANPQPNATTFDLDHLSRHNVLEHDGSLSRQDAHFGPPDVFNEAVFNQTVSYWTGDVVTMQMAANARLARLMTSNLTNPEYSLSDLGSGFSIGESVVYLLVLGNKDTAEAPKNYLEYWFRNERLPYELGWERPNVIMTGDDLGNAMDKLVTLQHFPQSPGKITSDPEKASAKLAGKRHLFH</sequence>
<dbReference type="InterPro" id="IPR000028">
    <property type="entry name" value="Chloroperoxidase"/>
</dbReference>
<keyword evidence="8" id="KW-0732">Signal</keyword>
<evidence type="ECO:0000259" key="9">
    <source>
        <dbReference type="PROSITE" id="PS51405"/>
    </source>
</evidence>
<dbReference type="SUPFAM" id="SSF47571">
    <property type="entry name" value="Cloroperoxidase"/>
    <property type="match status" value="1"/>
</dbReference>
<gene>
    <name evidence="10" type="ORF">Daesc_003778</name>
</gene>
<dbReference type="Pfam" id="PF01328">
    <property type="entry name" value="Peroxidase_2"/>
    <property type="match status" value="1"/>
</dbReference>
<dbReference type="AlphaFoldDB" id="A0AAX6MMV7"/>
<comment type="caution">
    <text evidence="10">The sequence shown here is derived from an EMBL/GenBank/DDBJ whole genome shotgun (WGS) entry which is preliminary data.</text>
</comment>
<evidence type="ECO:0000256" key="7">
    <source>
        <dbReference type="ARBA" id="ARBA00025795"/>
    </source>
</evidence>
<keyword evidence="2" id="KW-0575">Peroxidase</keyword>
<evidence type="ECO:0000313" key="10">
    <source>
        <dbReference type="EMBL" id="KAK6953816.1"/>
    </source>
</evidence>
<dbReference type="PANTHER" id="PTHR33577">
    <property type="entry name" value="STERIGMATOCYSTIN BIOSYNTHESIS PEROXIDASE STCC-RELATED"/>
    <property type="match status" value="1"/>
</dbReference>
<keyword evidence="5" id="KW-0560">Oxidoreductase</keyword>
<organism evidence="10 11">
    <name type="scientific">Daldinia eschscholtzii</name>
    <dbReference type="NCBI Taxonomy" id="292717"/>
    <lineage>
        <taxon>Eukaryota</taxon>
        <taxon>Fungi</taxon>
        <taxon>Dikarya</taxon>
        <taxon>Ascomycota</taxon>
        <taxon>Pezizomycotina</taxon>
        <taxon>Sordariomycetes</taxon>
        <taxon>Xylariomycetidae</taxon>
        <taxon>Xylariales</taxon>
        <taxon>Hypoxylaceae</taxon>
        <taxon>Daldinia</taxon>
    </lineage>
</organism>
<evidence type="ECO:0000256" key="1">
    <source>
        <dbReference type="ARBA" id="ARBA00001970"/>
    </source>
</evidence>
<evidence type="ECO:0000256" key="3">
    <source>
        <dbReference type="ARBA" id="ARBA00022617"/>
    </source>
</evidence>
<feature type="domain" description="Heme haloperoxidase family profile" evidence="9">
    <location>
        <begin position="19"/>
        <end position="226"/>
    </location>
</feature>
<keyword evidence="6" id="KW-0408">Iron</keyword>
<accession>A0AAX6MMV7</accession>
<reference evidence="10 11" key="1">
    <citation type="journal article" date="2024" name="Front Chem Biol">
        <title>Unveiling the potential of Daldinia eschscholtzii MFLUCC 19-0629 through bioactivity and bioinformatics studies for enhanced sustainable agriculture production.</title>
        <authorList>
            <person name="Brooks S."/>
            <person name="Weaver J.A."/>
            <person name="Klomchit A."/>
            <person name="Alharthi S.A."/>
            <person name="Onlamun T."/>
            <person name="Nurani R."/>
            <person name="Vong T.K."/>
            <person name="Alberti F."/>
            <person name="Greco C."/>
        </authorList>
    </citation>
    <scope>NUCLEOTIDE SEQUENCE [LARGE SCALE GENOMIC DNA]</scope>
    <source>
        <strain evidence="10">MFLUCC 19-0629</strain>
    </source>
</reference>
<keyword evidence="3" id="KW-0349">Heme</keyword>